<dbReference type="GO" id="GO:0051664">
    <property type="term" value="P:nuclear pore localization"/>
    <property type="evidence" value="ECO:0007669"/>
    <property type="project" value="TreeGrafter"/>
</dbReference>
<dbReference type="SUPFAM" id="SSF74853">
    <property type="entry name" value="Lamin A/C globular tail domain"/>
    <property type="match status" value="1"/>
</dbReference>
<dbReference type="InterPro" id="IPR001322">
    <property type="entry name" value="Lamin_tail_dom"/>
</dbReference>
<dbReference type="GO" id="GO:0005652">
    <property type="term" value="C:nuclear lamina"/>
    <property type="evidence" value="ECO:0007669"/>
    <property type="project" value="TreeGrafter"/>
</dbReference>
<feature type="non-terminal residue" evidence="4">
    <location>
        <position position="1"/>
    </location>
</feature>
<dbReference type="Proteomes" id="UP000663877">
    <property type="component" value="Unassembled WGS sequence"/>
</dbReference>
<dbReference type="InterPro" id="IPR036415">
    <property type="entry name" value="Lamin_tail_dom_sf"/>
</dbReference>
<gene>
    <name evidence="3" type="ORF">BJG266_LOCUS49957</name>
    <name evidence="4" type="ORF">QVE165_LOCUS67049</name>
</gene>
<dbReference type="OrthoDB" id="10031302at2759"/>
<reference evidence="4" key="1">
    <citation type="submission" date="2021-02" db="EMBL/GenBank/DDBJ databases">
        <authorList>
            <person name="Nowell W R."/>
        </authorList>
    </citation>
    <scope>NUCLEOTIDE SEQUENCE</scope>
</reference>
<sequence length="113" mass="12643">QHLSGEIDTILQSNITLESEINIYRRLLDSETNRLTQQPVEQILSPEPTPPSFGSELGKVFNKKIKKGPIAIKDCAPDGKCITLENSSMDKDVDVSNWTLKRRVEGSPEISYT</sequence>
<evidence type="ECO:0000313" key="5">
    <source>
        <dbReference type="Proteomes" id="UP000663832"/>
    </source>
</evidence>
<accession>A0A816H1K0</accession>
<organism evidence="4 5">
    <name type="scientific">Adineta steineri</name>
    <dbReference type="NCBI Taxonomy" id="433720"/>
    <lineage>
        <taxon>Eukaryota</taxon>
        <taxon>Metazoa</taxon>
        <taxon>Spiralia</taxon>
        <taxon>Gnathifera</taxon>
        <taxon>Rotifera</taxon>
        <taxon>Eurotatoria</taxon>
        <taxon>Bdelloidea</taxon>
        <taxon>Adinetida</taxon>
        <taxon>Adinetidae</taxon>
        <taxon>Adineta</taxon>
    </lineage>
</organism>
<keyword evidence="5" id="KW-1185">Reference proteome</keyword>
<proteinExistence type="predicted"/>
<dbReference type="EMBL" id="CAJNOI010008093">
    <property type="protein sequence ID" value="CAF1594743.1"/>
    <property type="molecule type" value="Genomic_DNA"/>
</dbReference>
<dbReference type="GO" id="GO:0031507">
    <property type="term" value="P:heterochromatin formation"/>
    <property type="evidence" value="ECO:0007669"/>
    <property type="project" value="TreeGrafter"/>
</dbReference>
<dbReference type="PANTHER" id="PTHR45721">
    <property type="entry name" value="LAMIN DM0-RELATED"/>
    <property type="match status" value="1"/>
</dbReference>
<comment type="caution">
    <text evidence="4">The sequence shown here is derived from an EMBL/GenBank/DDBJ whole genome shotgun (WGS) entry which is preliminary data.</text>
</comment>
<evidence type="ECO:0000313" key="3">
    <source>
        <dbReference type="EMBL" id="CAF1594743.1"/>
    </source>
</evidence>
<evidence type="ECO:0000256" key="1">
    <source>
        <dbReference type="ARBA" id="ARBA00023054"/>
    </source>
</evidence>
<dbReference type="GO" id="GO:0090435">
    <property type="term" value="P:protein localization to nuclear envelope"/>
    <property type="evidence" value="ECO:0007669"/>
    <property type="project" value="TreeGrafter"/>
</dbReference>
<dbReference type="GO" id="GO:0006998">
    <property type="term" value="P:nuclear envelope organization"/>
    <property type="evidence" value="ECO:0007669"/>
    <property type="project" value="TreeGrafter"/>
</dbReference>
<dbReference type="InterPro" id="IPR018039">
    <property type="entry name" value="IF_conserved"/>
</dbReference>
<feature type="domain" description="LTD" evidence="2">
    <location>
        <begin position="58"/>
        <end position="113"/>
    </location>
</feature>
<protein>
    <recommendedName>
        <fullName evidence="2">LTD domain-containing protein</fullName>
    </recommendedName>
</protein>
<keyword evidence="1" id="KW-0175">Coiled coil</keyword>
<dbReference type="PANTHER" id="PTHR45721:SF12">
    <property type="entry name" value="INTERMEDIATE FILAMENT PROTEIN IFA-1"/>
    <property type="match status" value="1"/>
</dbReference>
<dbReference type="GO" id="GO:0007097">
    <property type="term" value="P:nuclear migration"/>
    <property type="evidence" value="ECO:0007669"/>
    <property type="project" value="TreeGrafter"/>
</dbReference>
<dbReference type="Proteomes" id="UP000663832">
    <property type="component" value="Unassembled WGS sequence"/>
</dbReference>
<dbReference type="AlphaFoldDB" id="A0A816H1K0"/>
<dbReference type="Gene3D" id="2.60.40.1260">
    <property type="entry name" value="Lamin Tail domain"/>
    <property type="match status" value="1"/>
</dbReference>
<name>A0A816H1K0_9BILA</name>
<dbReference type="GO" id="GO:0005200">
    <property type="term" value="F:structural constituent of cytoskeleton"/>
    <property type="evidence" value="ECO:0007669"/>
    <property type="project" value="TreeGrafter"/>
</dbReference>
<dbReference type="EMBL" id="CAJNOM010008539">
    <property type="protein sequence ID" value="CAF1680411.1"/>
    <property type="molecule type" value="Genomic_DNA"/>
</dbReference>
<evidence type="ECO:0000313" key="4">
    <source>
        <dbReference type="EMBL" id="CAF1680411.1"/>
    </source>
</evidence>
<feature type="non-terminal residue" evidence="4">
    <location>
        <position position="113"/>
    </location>
</feature>
<dbReference type="PROSITE" id="PS51841">
    <property type="entry name" value="LTD"/>
    <property type="match status" value="1"/>
</dbReference>
<dbReference type="PROSITE" id="PS00226">
    <property type="entry name" value="IF_ROD_1"/>
    <property type="match status" value="1"/>
</dbReference>
<evidence type="ECO:0000259" key="2">
    <source>
        <dbReference type="PROSITE" id="PS51841"/>
    </source>
</evidence>